<reference evidence="2" key="2">
    <citation type="submission" date="2018-03" db="EMBL/GenBank/DDBJ databases">
        <title>The Triticum urartu genome reveals the dynamic nature of wheat genome evolution.</title>
        <authorList>
            <person name="Ling H."/>
            <person name="Ma B."/>
            <person name="Shi X."/>
            <person name="Liu H."/>
            <person name="Dong L."/>
            <person name="Sun H."/>
            <person name="Cao Y."/>
            <person name="Gao Q."/>
            <person name="Zheng S."/>
            <person name="Li Y."/>
            <person name="Yu Y."/>
            <person name="Du H."/>
            <person name="Qi M."/>
            <person name="Li Y."/>
            <person name="Yu H."/>
            <person name="Cui Y."/>
            <person name="Wang N."/>
            <person name="Chen C."/>
            <person name="Wu H."/>
            <person name="Zhao Y."/>
            <person name="Zhang J."/>
            <person name="Li Y."/>
            <person name="Zhou W."/>
            <person name="Zhang B."/>
            <person name="Hu W."/>
            <person name="Eijk M."/>
            <person name="Tang J."/>
            <person name="Witsenboer H."/>
            <person name="Zhao S."/>
            <person name="Li Z."/>
            <person name="Zhang A."/>
            <person name="Wang D."/>
            <person name="Liang C."/>
        </authorList>
    </citation>
    <scope>NUCLEOTIDE SEQUENCE [LARGE SCALE GENOMIC DNA]</scope>
    <source>
        <strain evidence="2">cv. G1812</strain>
    </source>
</reference>
<dbReference type="Proteomes" id="UP000015106">
    <property type="component" value="Chromosome 3"/>
</dbReference>
<evidence type="ECO:0000313" key="3">
    <source>
        <dbReference type="Proteomes" id="UP000015106"/>
    </source>
</evidence>
<organism evidence="2 3">
    <name type="scientific">Triticum urartu</name>
    <name type="common">Red wild einkorn</name>
    <name type="synonym">Crithodium urartu</name>
    <dbReference type="NCBI Taxonomy" id="4572"/>
    <lineage>
        <taxon>Eukaryota</taxon>
        <taxon>Viridiplantae</taxon>
        <taxon>Streptophyta</taxon>
        <taxon>Embryophyta</taxon>
        <taxon>Tracheophyta</taxon>
        <taxon>Spermatophyta</taxon>
        <taxon>Magnoliopsida</taxon>
        <taxon>Liliopsida</taxon>
        <taxon>Poales</taxon>
        <taxon>Poaceae</taxon>
        <taxon>BOP clade</taxon>
        <taxon>Pooideae</taxon>
        <taxon>Triticodae</taxon>
        <taxon>Triticeae</taxon>
        <taxon>Triticinae</taxon>
        <taxon>Triticum</taxon>
    </lineage>
</organism>
<reference evidence="3" key="1">
    <citation type="journal article" date="2013" name="Nature">
        <title>Draft genome of the wheat A-genome progenitor Triticum urartu.</title>
        <authorList>
            <person name="Ling H.Q."/>
            <person name="Zhao S."/>
            <person name="Liu D."/>
            <person name="Wang J."/>
            <person name="Sun H."/>
            <person name="Zhang C."/>
            <person name="Fan H."/>
            <person name="Li D."/>
            <person name="Dong L."/>
            <person name="Tao Y."/>
            <person name="Gao C."/>
            <person name="Wu H."/>
            <person name="Li Y."/>
            <person name="Cui Y."/>
            <person name="Guo X."/>
            <person name="Zheng S."/>
            <person name="Wang B."/>
            <person name="Yu K."/>
            <person name="Liang Q."/>
            <person name="Yang W."/>
            <person name="Lou X."/>
            <person name="Chen J."/>
            <person name="Feng M."/>
            <person name="Jian J."/>
            <person name="Zhang X."/>
            <person name="Luo G."/>
            <person name="Jiang Y."/>
            <person name="Liu J."/>
            <person name="Wang Z."/>
            <person name="Sha Y."/>
            <person name="Zhang B."/>
            <person name="Wu H."/>
            <person name="Tang D."/>
            <person name="Shen Q."/>
            <person name="Xue P."/>
            <person name="Zou S."/>
            <person name="Wang X."/>
            <person name="Liu X."/>
            <person name="Wang F."/>
            <person name="Yang Y."/>
            <person name="An X."/>
            <person name="Dong Z."/>
            <person name="Zhang K."/>
            <person name="Zhang X."/>
            <person name="Luo M.C."/>
            <person name="Dvorak J."/>
            <person name="Tong Y."/>
            <person name="Wang J."/>
            <person name="Yang H."/>
            <person name="Li Z."/>
            <person name="Wang D."/>
            <person name="Zhang A."/>
            <person name="Wang J."/>
        </authorList>
    </citation>
    <scope>NUCLEOTIDE SEQUENCE</scope>
    <source>
        <strain evidence="3">cv. G1812</strain>
    </source>
</reference>
<protein>
    <submittedName>
        <fullName evidence="2">Uncharacterized protein</fullName>
    </submittedName>
</protein>
<evidence type="ECO:0000256" key="1">
    <source>
        <dbReference type="SAM" id="MobiDB-lite"/>
    </source>
</evidence>
<proteinExistence type="predicted"/>
<reference evidence="2" key="3">
    <citation type="submission" date="2022-06" db="UniProtKB">
        <authorList>
            <consortium name="EnsemblPlants"/>
        </authorList>
    </citation>
    <scope>IDENTIFICATION</scope>
</reference>
<keyword evidence="3" id="KW-1185">Reference proteome</keyword>
<evidence type="ECO:0000313" key="2">
    <source>
        <dbReference type="EnsemblPlants" id="TuG1812G0300005311.01.T01.cds431663"/>
    </source>
</evidence>
<dbReference type="EnsemblPlants" id="TuG1812G0300005311.01.T01">
    <property type="protein sequence ID" value="TuG1812G0300005311.01.T01.cds431663"/>
    <property type="gene ID" value="TuG1812G0300005311.01"/>
</dbReference>
<name>A0A8R7PZE2_TRIUA</name>
<dbReference type="Gramene" id="TuG1812G0300005311.01.T01">
    <property type="protein sequence ID" value="TuG1812G0300005311.01.T01.cds431663"/>
    <property type="gene ID" value="TuG1812G0300005311.01"/>
</dbReference>
<sequence length="86" mass="9346">MSAWSRRVRYLTRCARRNGDCARTMRYHSGSSSRKTVTPPGLSACQSGESWPSPNTSSRSGARWRSTARESEISACDCCGTVGVVA</sequence>
<feature type="compositionally biased region" description="Polar residues" evidence="1">
    <location>
        <begin position="44"/>
        <end position="60"/>
    </location>
</feature>
<dbReference type="AlphaFoldDB" id="A0A8R7PZE2"/>
<accession>A0A8R7PZE2</accession>
<feature type="region of interest" description="Disordered" evidence="1">
    <location>
        <begin position="26"/>
        <end position="66"/>
    </location>
</feature>